<organism evidence="1 2">
    <name type="scientific">Candidatus Methylobacter favarea</name>
    <dbReference type="NCBI Taxonomy" id="2707345"/>
    <lineage>
        <taxon>Bacteria</taxon>
        <taxon>Pseudomonadati</taxon>
        <taxon>Pseudomonadota</taxon>
        <taxon>Gammaproteobacteria</taxon>
        <taxon>Methylococcales</taxon>
        <taxon>Methylococcaceae</taxon>
        <taxon>Methylobacter</taxon>
    </lineage>
</organism>
<gene>
    <name evidence="1" type="ORF">METHB2_530004</name>
</gene>
<reference evidence="1 2" key="1">
    <citation type="submission" date="2020-02" db="EMBL/GenBank/DDBJ databases">
        <authorList>
            <person name="Hogendoorn C."/>
        </authorList>
    </citation>
    <scope>NUCLEOTIDE SEQUENCE [LARGE SCALE GENOMIC DNA]</scope>
    <source>
        <strain evidence="1">METHB21</strain>
    </source>
</reference>
<keyword evidence="2" id="KW-1185">Reference proteome</keyword>
<evidence type="ECO:0000313" key="2">
    <source>
        <dbReference type="Proteomes" id="UP000494216"/>
    </source>
</evidence>
<comment type="caution">
    <text evidence="1">The sequence shown here is derived from an EMBL/GenBank/DDBJ whole genome shotgun (WGS) entry which is preliminary data.</text>
</comment>
<evidence type="ECO:0000313" key="1">
    <source>
        <dbReference type="EMBL" id="CAA9891929.1"/>
    </source>
</evidence>
<protein>
    <submittedName>
        <fullName evidence="1">Uncharacterized protein</fullName>
    </submittedName>
</protein>
<name>A0A8S0Y6Q7_9GAMM</name>
<proteinExistence type="predicted"/>
<dbReference type="EMBL" id="CADCXN010000084">
    <property type="protein sequence ID" value="CAA9891929.1"/>
    <property type="molecule type" value="Genomic_DNA"/>
</dbReference>
<sequence>MGILANQFIVRPYQFIILSPTKTIFPKGGLQLLIDLHLGLLSEKIKFILE</sequence>
<dbReference type="Proteomes" id="UP000494216">
    <property type="component" value="Unassembled WGS sequence"/>
</dbReference>
<accession>A0A8S0Y6Q7</accession>
<dbReference type="AlphaFoldDB" id="A0A8S0Y6Q7"/>